<keyword evidence="3" id="KW-1185">Reference proteome</keyword>
<proteinExistence type="predicted"/>
<dbReference type="eggNOG" id="ENOG5031GJC">
    <property type="taxonomic scope" value="Bacteria"/>
</dbReference>
<reference evidence="2 3" key="1">
    <citation type="submission" date="2011-11" db="EMBL/GenBank/DDBJ databases">
        <title>Whole genome shotgun sequence of Gordonia amarae NBRC 15530.</title>
        <authorList>
            <person name="Takarada H."/>
            <person name="Hosoyama A."/>
            <person name="Tsuchikane K."/>
            <person name="Katsumata H."/>
            <person name="Yamazaki S."/>
            <person name="Fujita N."/>
        </authorList>
    </citation>
    <scope>NUCLEOTIDE SEQUENCE [LARGE SCALE GENOMIC DNA]</scope>
    <source>
        <strain evidence="2 3">NBRC 15530</strain>
    </source>
</reference>
<comment type="caution">
    <text evidence="2">The sequence shown here is derived from an EMBL/GenBank/DDBJ whole genome shotgun (WGS) entry which is preliminary data.</text>
</comment>
<organism evidence="2 3">
    <name type="scientific">Gordonia amarae NBRC 15530</name>
    <dbReference type="NCBI Taxonomy" id="1075090"/>
    <lineage>
        <taxon>Bacteria</taxon>
        <taxon>Bacillati</taxon>
        <taxon>Actinomycetota</taxon>
        <taxon>Actinomycetes</taxon>
        <taxon>Mycobacteriales</taxon>
        <taxon>Gordoniaceae</taxon>
        <taxon>Gordonia</taxon>
    </lineage>
</organism>
<sequence>MLGTVTPRPLDRVSGGRTISPMAHHDSPLDGSPPDSSPLDDSVPRRPVHATTLITAIPALLGFVPDRSLIVLTFRRDHTIIATMRYDLLLRQDGRPSTELRATIAGIGELGREYGAEAVVAVIADDRHRIEGPEYRTILALCERAFASCGGLSAGLITARIAQGQRWWAGRGGPTGTGVAAPVQVPASREGLVEDPHTSPTAVREVVTTGRRVLDCRDELRTMLDPLTCECRSCTGPAGSGGDSAALLRLVLAHLRRREPRPAAIGCADAATLATALTDLTVRDALLALAVTDLRGDAETLWRTLARRLNGTARASAASLLAHLHYIAGEGAYAAVALDCALDADPDWSFAVLLSQALHTGAHPAMLWDIVGHSYELAASLGVDLPPPTAAQVGR</sequence>
<evidence type="ECO:0000313" key="3">
    <source>
        <dbReference type="Proteomes" id="UP000006023"/>
    </source>
</evidence>
<evidence type="ECO:0000256" key="1">
    <source>
        <dbReference type="SAM" id="MobiDB-lite"/>
    </source>
</evidence>
<dbReference type="InterPro" id="IPR025447">
    <property type="entry name" value="DUF4192"/>
</dbReference>
<dbReference type="EMBL" id="BAED01000071">
    <property type="protein sequence ID" value="GAB07711.1"/>
    <property type="molecule type" value="Genomic_DNA"/>
</dbReference>
<accession>G7GVT6</accession>
<protein>
    <recommendedName>
        <fullName evidence="4">DUF4192 domain-containing protein</fullName>
    </recommendedName>
</protein>
<dbReference type="AlphaFoldDB" id="G7GVT6"/>
<gene>
    <name evidence="2" type="ORF">GOAMR_71_00640</name>
</gene>
<feature type="region of interest" description="Disordered" evidence="1">
    <location>
        <begin position="1"/>
        <end position="44"/>
    </location>
</feature>
<evidence type="ECO:0008006" key="4">
    <source>
        <dbReference type="Google" id="ProtNLM"/>
    </source>
</evidence>
<evidence type="ECO:0000313" key="2">
    <source>
        <dbReference type="EMBL" id="GAB07711.1"/>
    </source>
</evidence>
<feature type="compositionally biased region" description="Low complexity" evidence="1">
    <location>
        <begin position="29"/>
        <end position="41"/>
    </location>
</feature>
<dbReference type="Pfam" id="PF13830">
    <property type="entry name" value="DUF4192"/>
    <property type="match status" value="1"/>
</dbReference>
<dbReference type="Proteomes" id="UP000006023">
    <property type="component" value="Unassembled WGS sequence"/>
</dbReference>
<name>G7GVT6_9ACTN</name>
<dbReference type="STRING" id="1075090.GOAMR_71_00640"/>